<dbReference type="AlphaFoldDB" id="A0A4R1YY55"/>
<sequence>MRHSPARTTREPRLRDRHPELALDRRCHLCLFLAGQRRRYRMLFDAQDIHAFVPNLADVTADFLAANAPYHPVNDGRIATLGHAPSQ</sequence>
<proteinExistence type="predicted"/>
<reference evidence="1 2" key="1">
    <citation type="submission" date="2019-03" db="EMBL/GenBank/DDBJ databases">
        <title>Genomic Encyclopedia of Type Strains, Phase IV (KMG-IV): sequencing the most valuable type-strain genomes for metagenomic binning, comparative biology and taxonomic classification.</title>
        <authorList>
            <person name="Goeker M."/>
        </authorList>
    </citation>
    <scope>NUCLEOTIDE SEQUENCE [LARGE SCALE GENOMIC DNA]</scope>
    <source>
        <strain evidence="1 2">DSM 21153</strain>
    </source>
</reference>
<protein>
    <submittedName>
        <fullName evidence="1">Uncharacterized protein</fullName>
    </submittedName>
</protein>
<organism evidence="1 2">
    <name type="scientific">Rhodovulum steppense</name>
    <dbReference type="NCBI Taxonomy" id="540251"/>
    <lineage>
        <taxon>Bacteria</taxon>
        <taxon>Pseudomonadati</taxon>
        <taxon>Pseudomonadota</taxon>
        <taxon>Alphaproteobacteria</taxon>
        <taxon>Rhodobacterales</taxon>
        <taxon>Paracoccaceae</taxon>
        <taxon>Rhodovulum</taxon>
    </lineage>
</organism>
<evidence type="ECO:0000313" key="2">
    <source>
        <dbReference type="Proteomes" id="UP000295277"/>
    </source>
</evidence>
<keyword evidence="2" id="KW-1185">Reference proteome</keyword>
<evidence type="ECO:0000313" key="1">
    <source>
        <dbReference type="EMBL" id="TCM86138.1"/>
    </source>
</evidence>
<dbReference type="EMBL" id="SLVM01000005">
    <property type="protein sequence ID" value="TCM86138.1"/>
    <property type="molecule type" value="Genomic_DNA"/>
</dbReference>
<comment type="caution">
    <text evidence="1">The sequence shown here is derived from an EMBL/GenBank/DDBJ whole genome shotgun (WGS) entry which is preliminary data.</text>
</comment>
<dbReference type="Proteomes" id="UP000295277">
    <property type="component" value="Unassembled WGS sequence"/>
</dbReference>
<name>A0A4R1YY55_9RHOB</name>
<accession>A0A4R1YY55</accession>
<gene>
    <name evidence="1" type="ORF">EV216_105103</name>
</gene>